<dbReference type="OrthoDB" id="869451at2"/>
<dbReference type="InterPro" id="IPR038461">
    <property type="entry name" value="Schlafen_AlbA_2_dom_sf"/>
</dbReference>
<dbReference type="EMBL" id="SLUB01000006">
    <property type="protein sequence ID" value="THE13986.1"/>
    <property type="molecule type" value="Genomic_DNA"/>
</dbReference>
<dbReference type="PANTHER" id="PTHR30595:SF6">
    <property type="entry name" value="SCHLAFEN ALBA-2 DOMAIN-CONTAINING PROTEIN"/>
    <property type="match status" value="1"/>
</dbReference>
<feature type="domain" description="Schlafen AlbA-2" evidence="1">
    <location>
        <begin position="18"/>
        <end position="147"/>
    </location>
</feature>
<comment type="caution">
    <text evidence="2">The sequence shown here is derived from an EMBL/GenBank/DDBJ whole genome shotgun (WGS) entry which is preliminary data.</text>
</comment>
<dbReference type="Pfam" id="PF04326">
    <property type="entry name" value="SLFN_AlbA_2"/>
    <property type="match status" value="1"/>
</dbReference>
<accession>A0A4S3PWZ7</accession>
<keyword evidence="2" id="KW-0067">ATP-binding</keyword>
<reference evidence="2 3" key="1">
    <citation type="journal article" date="2019" name="Indoor Air">
        <title>Impacts of indoor surface finishes on bacterial viability.</title>
        <authorList>
            <person name="Hu J."/>
            <person name="Maamar S.B."/>
            <person name="Glawe A.J."/>
            <person name="Gottel N."/>
            <person name="Gilbert J.A."/>
            <person name="Hartmann E.M."/>
        </authorList>
    </citation>
    <scope>NUCLEOTIDE SEQUENCE [LARGE SCALE GENOMIC DNA]</scope>
    <source>
        <strain evidence="2 3">AF060A6</strain>
    </source>
</reference>
<dbReference type="InterPro" id="IPR007421">
    <property type="entry name" value="Schlafen_AlbA_2_dom"/>
</dbReference>
<evidence type="ECO:0000313" key="2">
    <source>
        <dbReference type="EMBL" id="THE13986.1"/>
    </source>
</evidence>
<name>A0A4S3PWZ7_9BACI</name>
<keyword evidence="3" id="KW-1185">Reference proteome</keyword>
<dbReference type="RefSeq" id="WP_136378625.1">
    <property type="nucleotide sequence ID" value="NZ_SLUB01000006.1"/>
</dbReference>
<proteinExistence type="predicted"/>
<evidence type="ECO:0000259" key="1">
    <source>
        <dbReference type="Pfam" id="PF04326"/>
    </source>
</evidence>
<evidence type="ECO:0000313" key="3">
    <source>
        <dbReference type="Proteomes" id="UP000306477"/>
    </source>
</evidence>
<sequence>MGNNLASKIYTLINKKAEGDYWDFKQEWHKDNERLLHDILCFANTVHDRDCYLIIGVSDNGEIIGLNEENRVKQVAILDFLSNTVFAGDNTPEVKVETIRIAGKEIDILTVFNSYNVPFYLKKKSKRYHNIKEEYIYTRIGDRNTPISQNANIQQIEMLWKKRLGLTQPPLTQIVNRLENKIEWVENNDTHYNIYNPEFKLVEEYDDDEYDRRSGEFYVYSQTNSKFMYKDLKIMCNETVLENFQLVILDSGRYKTPIPKRGFVGRDQWGINYKYSYRYYLRDSTVYKLQQFFFDDEDMEEVYAKRNLDEVILYFENEKEKVSFEAYVEGNLTLIENYIADAEQIHFTVDTGDKLEAEVNKEMLSVGLALNKAFKDFKRNIQARQLIADS</sequence>
<dbReference type="Proteomes" id="UP000306477">
    <property type="component" value="Unassembled WGS sequence"/>
</dbReference>
<dbReference type="Gene3D" id="3.30.950.30">
    <property type="entry name" value="Schlafen, AAA domain"/>
    <property type="match status" value="1"/>
</dbReference>
<dbReference type="AlphaFoldDB" id="A0A4S3PWZ7"/>
<dbReference type="PANTHER" id="PTHR30595">
    <property type="entry name" value="GLPR-RELATED TRANSCRIPTIONAL REPRESSOR"/>
    <property type="match status" value="1"/>
</dbReference>
<organism evidence="2 3">
    <name type="scientific">Bacillus timonensis</name>
    <dbReference type="NCBI Taxonomy" id="1033734"/>
    <lineage>
        <taxon>Bacteria</taxon>
        <taxon>Bacillati</taxon>
        <taxon>Bacillota</taxon>
        <taxon>Bacilli</taxon>
        <taxon>Bacillales</taxon>
        <taxon>Bacillaceae</taxon>
        <taxon>Bacillus</taxon>
    </lineage>
</organism>
<gene>
    <name evidence="2" type="ORF">E1I69_05650</name>
</gene>
<dbReference type="GO" id="GO:0005524">
    <property type="term" value="F:ATP binding"/>
    <property type="evidence" value="ECO:0007669"/>
    <property type="project" value="UniProtKB-KW"/>
</dbReference>
<keyword evidence="2" id="KW-0547">Nucleotide-binding</keyword>
<protein>
    <submittedName>
        <fullName evidence="2">ATP-binding protein</fullName>
    </submittedName>
</protein>